<protein>
    <submittedName>
        <fullName evidence="2">Discoidin domain-containing protein</fullName>
    </submittedName>
</protein>
<dbReference type="EMBL" id="JBEXAC010000001">
    <property type="protein sequence ID" value="MET6997483.1"/>
    <property type="molecule type" value="Genomic_DNA"/>
</dbReference>
<dbReference type="InterPro" id="IPR013728">
    <property type="entry name" value="BT_3987-like_N"/>
</dbReference>
<evidence type="ECO:0000313" key="2">
    <source>
        <dbReference type="EMBL" id="MET6997483.1"/>
    </source>
</evidence>
<dbReference type="Gene3D" id="2.60.40.1740">
    <property type="entry name" value="hypothetical protein (bacova_03559)"/>
    <property type="match status" value="1"/>
</dbReference>
<dbReference type="Gene3D" id="2.60.120.260">
    <property type="entry name" value="Galactose-binding domain-like"/>
    <property type="match status" value="1"/>
</dbReference>
<evidence type="ECO:0000259" key="1">
    <source>
        <dbReference type="PROSITE" id="PS50022"/>
    </source>
</evidence>
<dbReference type="PROSITE" id="PS51257">
    <property type="entry name" value="PROKAR_LIPOPROTEIN"/>
    <property type="match status" value="1"/>
</dbReference>
<dbReference type="Pfam" id="PF00754">
    <property type="entry name" value="F5_F8_type_C"/>
    <property type="match status" value="1"/>
</dbReference>
<dbReference type="InterPro" id="IPR008979">
    <property type="entry name" value="Galactose-bd-like_sf"/>
</dbReference>
<accession>A0ABV2T367</accession>
<dbReference type="SUPFAM" id="SSF49785">
    <property type="entry name" value="Galactose-binding domain-like"/>
    <property type="match status" value="1"/>
</dbReference>
<sequence>MKTVSNNPLYKYLGCCFLFIALGCNKEVLIENRDSYKKIYIPQAVKGVASVSFENLEALPDTVSYGAAIGGFDLPAADVPVKFEVLQATVAEYNQINGTSYTLLPEQSYKAELETVIPKGKVNSALASVIISPAALEVEKEYLLPMTLVPANATTVNDKLQTYFIKVQVQPKKIEYVNLDRAGWEVIGFSDEEPEAGYQGAAYVLDNNPYTWWNTKYKTGAVPFPHYITIDMKAPKELYGVYFQNRDFGGWDGYRATSVTIYVSNDNVNWIEQETFTEIPLPEGERLTAQAPLIFSKKVTARYVKFEALSNNGGESIICISEIGGIGIK</sequence>
<dbReference type="Proteomes" id="UP001549749">
    <property type="component" value="Unassembled WGS sequence"/>
</dbReference>
<feature type="domain" description="F5/8 type C" evidence="1">
    <location>
        <begin position="174"/>
        <end position="325"/>
    </location>
</feature>
<dbReference type="InterPro" id="IPR000421">
    <property type="entry name" value="FA58C"/>
</dbReference>
<keyword evidence="3" id="KW-1185">Reference proteome</keyword>
<organism evidence="2 3">
    <name type="scientific">Chitinophaga defluvii</name>
    <dbReference type="NCBI Taxonomy" id="3163343"/>
    <lineage>
        <taxon>Bacteria</taxon>
        <taxon>Pseudomonadati</taxon>
        <taxon>Bacteroidota</taxon>
        <taxon>Chitinophagia</taxon>
        <taxon>Chitinophagales</taxon>
        <taxon>Chitinophagaceae</taxon>
        <taxon>Chitinophaga</taxon>
    </lineage>
</organism>
<gene>
    <name evidence="2" type="ORF">ABR189_08890</name>
</gene>
<evidence type="ECO:0000313" key="3">
    <source>
        <dbReference type="Proteomes" id="UP001549749"/>
    </source>
</evidence>
<reference evidence="2 3" key="1">
    <citation type="submission" date="2024-06" db="EMBL/GenBank/DDBJ databases">
        <title>Chitinophaga defluvii sp. nov., isolated from municipal sewage.</title>
        <authorList>
            <person name="Zhang L."/>
        </authorList>
    </citation>
    <scope>NUCLEOTIDE SEQUENCE [LARGE SCALE GENOMIC DNA]</scope>
    <source>
        <strain evidence="2 3">H8</strain>
    </source>
</reference>
<comment type="caution">
    <text evidence="2">The sequence shown here is derived from an EMBL/GenBank/DDBJ whole genome shotgun (WGS) entry which is preliminary data.</text>
</comment>
<dbReference type="PROSITE" id="PS50022">
    <property type="entry name" value="FA58C_3"/>
    <property type="match status" value="1"/>
</dbReference>
<name>A0ABV2T367_9BACT</name>
<proteinExistence type="predicted"/>
<dbReference type="RefSeq" id="WP_354660119.1">
    <property type="nucleotide sequence ID" value="NZ_JBEXAC010000001.1"/>
</dbReference>
<dbReference type="Pfam" id="PF08522">
    <property type="entry name" value="BT_3987-like_N"/>
    <property type="match status" value="1"/>
</dbReference>